<dbReference type="PANTHER" id="PTHR36307:SF1">
    <property type="entry name" value="FLAGELLA BASAL BODY P-RING FORMATION PROTEIN FLGA"/>
    <property type="match status" value="1"/>
</dbReference>
<keyword evidence="2 4" id="KW-0732">Signal</keyword>
<keyword evidence="7" id="KW-1185">Reference proteome</keyword>
<dbReference type="Gene3D" id="2.30.30.760">
    <property type="match status" value="1"/>
</dbReference>
<organism evidence="6 7">
    <name type="scientific">Polymorphum gilvum (strain LMG 25793 / CGMCC 1.9160 / SL003B-26A1)</name>
    <dbReference type="NCBI Taxonomy" id="991905"/>
    <lineage>
        <taxon>Bacteria</taxon>
        <taxon>Pseudomonadati</taxon>
        <taxon>Pseudomonadota</taxon>
        <taxon>Alphaproteobacteria</taxon>
        <taxon>Rhodobacterales</taxon>
        <taxon>Paracoccaceae</taxon>
        <taxon>Polymorphum</taxon>
    </lineage>
</organism>
<sequence length="322" mass="34448">MKSLFVAAVVTLLCLPAPAWAKPALRSEVTATSEIVTVGDFYDEAGAAADEPLFRAPDLGTSGTVSAQIVAERARAAGLTQAGTDGLREVTVHRHSIVFDAHRLATLVAETLSRHDGTLSAQALEVSFARTPPTLHADPAAAQPIRIERPLWSRSDGRFDVVVHIAGAARSQTLTLSGVAREMVDVIALLQPIGRGSILKPEDLTVIRLPRQRVPSRAVTSPDEIVGLAARTTLRPGQPLSRTDFERPLIVARGEKVTLLYEMSGMKLTARGQAMSAGAEGDEIDVMNLQSRRIITGTVVARGQIRVGRAHEFVAALQENAR</sequence>
<dbReference type="eggNOG" id="COG1261">
    <property type="taxonomic scope" value="Bacteria"/>
</dbReference>
<keyword evidence="6" id="KW-0969">Cilium</keyword>
<dbReference type="InterPro" id="IPR017585">
    <property type="entry name" value="SAF_FlgA"/>
</dbReference>
<keyword evidence="6" id="KW-0282">Flagellum</keyword>
<keyword evidence="6" id="KW-0966">Cell projection</keyword>
<dbReference type="PANTHER" id="PTHR36307">
    <property type="entry name" value="FLAGELLA BASAL BODY P-RING FORMATION PROTEIN FLGA"/>
    <property type="match status" value="1"/>
</dbReference>
<comment type="subcellular location">
    <subcellularLocation>
        <location evidence="1">Periplasm</location>
    </subcellularLocation>
</comment>
<dbReference type="STRING" id="991905.SL003B_1536"/>
<accession>F2J438</accession>
<dbReference type="NCBIfam" id="TIGR03170">
    <property type="entry name" value="flgA_cterm"/>
    <property type="match status" value="1"/>
</dbReference>
<protein>
    <submittedName>
        <fullName evidence="6">Flagellar protein FlgA</fullName>
    </submittedName>
</protein>
<dbReference type="SMART" id="SM00858">
    <property type="entry name" value="SAF"/>
    <property type="match status" value="1"/>
</dbReference>
<feature type="chain" id="PRO_5003278973" evidence="4">
    <location>
        <begin position="22"/>
        <end position="322"/>
    </location>
</feature>
<keyword evidence="3" id="KW-0574">Periplasm</keyword>
<evidence type="ECO:0000256" key="3">
    <source>
        <dbReference type="ARBA" id="ARBA00022764"/>
    </source>
</evidence>
<dbReference type="GO" id="GO:0044780">
    <property type="term" value="P:bacterial-type flagellum assembly"/>
    <property type="evidence" value="ECO:0007669"/>
    <property type="project" value="InterPro"/>
</dbReference>
<name>F2J438_POLGS</name>
<dbReference type="OrthoDB" id="5323072at2"/>
<proteinExistence type="predicted"/>
<dbReference type="AlphaFoldDB" id="F2J438"/>
<evidence type="ECO:0000259" key="5">
    <source>
        <dbReference type="SMART" id="SM00858"/>
    </source>
</evidence>
<dbReference type="Gene3D" id="3.90.1210.10">
    <property type="entry name" value="Antifreeze-like/N-acetylneuraminic acid synthase C-terminal domain"/>
    <property type="match status" value="1"/>
</dbReference>
<evidence type="ECO:0000313" key="7">
    <source>
        <dbReference type="Proteomes" id="UP000008130"/>
    </source>
</evidence>
<evidence type="ECO:0000256" key="1">
    <source>
        <dbReference type="ARBA" id="ARBA00004418"/>
    </source>
</evidence>
<dbReference type="KEGG" id="pgv:SL003B_1536"/>
<dbReference type="InterPro" id="IPR013974">
    <property type="entry name" value="SAF"/>
</dbReference>
<dbReference type="EMBL" id="CP002568">
    <property type="protein sequence ID" value="ADZ69964.1"/>
    <property type="molecule type" value="Genomic_DNA"/>
</dbReference>
<feature type="signal peptide" evidence="4">
    <location>
        <begin position="1"/>
        <end position="21"/>
    </location>
</feature>
<reference evidence="6 7" key="1">
    <citation type="journal article" date="2011" name="J. Bacteriol.">
        <title>Complete genome sequence of Polymorphum gilvum SL003B-26A1T, a crude oil-degrading bacterium from oil-polluted saline soil.</title>
        <authorList>
            <person name="Li S.G."/>
            <person name="Tang Y.Q."/>
            <person name="Nie Y."/>
            <person name="Cai M."/>
            <person name="Wu X.L."/>
        </authorList>
    </citation>
    <scope>NUCLEOTIDE SEQUENCE [LARGE SCALE GENOMIC DNA]</scope>
    <source>
        <strain evidence="7">LMG 25793 / CGMCC 1.9160 / SL003B-26A1</strain>
    </source>
</reference>
<gene>
    <name evidence="6" type="primary">flgA</name>
    <name evidence="6" type="ordered locus">SL003B_1536</name>
</gene>
<dbReference type="Pfam" id="PF13144">
    <property type="entry name" value="ChapFlgA"/>
    <property type="match status" value="1"/>
</dbReference>
<evidence type="ECO:0000313" key="6">
    <source>
        <dbReference type="EMBL" id="ADZ69964.1"/>
    </source>
</evidence>
<dbReference type="HOGENOM" id="CLU_061553_0_0_5"/>
<dbReference type="RefSeq" id="WP_013652281.1">
    <property type="nucleotide sequence ID" value="NC_015259.1"/>
</dbReference>
<feature type="domain" description="SAF" evidence="5">
    <location>
        <begin position="184"/>
        <end position="246"/>
    </location>
</feature>
<dbReference type="InterPro" id="IPR039246">
    <property type="entry name" value="Flagellar_FlgA"/>
</dbReference>
<evidence type="ECO:0000256" key="4">
    <source>
        <dbReference type="SAM" id="SignalP"/>
    </source>
</evidence>
<dbReference type="PATRIC" id="fig|991905.3.peg.1579"/>
<dbReference type="CDD" id="cd11614">
    <property type="entry name" value="SAF_CpaB_FlgA_like"/>
    <property type="match status" value="1"/>
</dbReference>
<evidence type="ECO:0000256" key="2">
    <source>
        <dbReference type="ARBA" id="ARBA00022729"/>
    </source>
</evidence>
<dbReference type="Proteomes" id="UP000008130">
    <property type="component" value="Chromosome"/>
</dbReference>
<dbReference type="GO" id="GO:0042597">
    <property type="term" value="C:periplasmic space"/>
    <property type="evidence" value="ECO:0007669"/>
    <property type="project" value="UniProtKB-SubCell"/>
</dbReference>